<reference evidence="2 3" key="1">
    <citation type="journal article" date="2017" name="Int. J. Syst. Evol. Microbiol.">
        <title>Marinicauda algicola sp. nov., isolated from a marine red alga Rhodosorus marinus.</title>
        <authorList>
            <person name="Jeong S.E."/>
            <person name="Jeon S.H."/>
            <person name="Chun B.H."/>
            <person name="Kim D.W."/>
            <person name="Jeon C.O."/>
        </authorList>
    </citation>
    <scope>NUCLEOTIDE SEQUENCE [LARGE SCALE GENOMIC DNA]</scope>
    <source>
        <strain evidence="2 3">JCM 31718</strain>
    </source>
</reference>
<accession>A0A4S2GZL8</accession>
<dbReference type="Proteomes" id="UP000308054">
    <property type="component" value="Unassembled WGS sequence"/>
</dbReference>
<evidence type="ECO:0000313" key="2">
    <source>
        <dbReference type="EMBL" id="TGY88282.1"/>
    </source>
</evidence>
<sequence length="219" mass="23104">MRHTPSRVTMIAAVIGACMLQACASAPLSLGPQAEEPPAIAVQDTLRTSAATLVATARQEGWRLEDEREGGAFALLGRLVTGAESAPEAGAEAGEPVEIYLLRHDMAPAAALLADITLADALARDVIDAGRAVAVSEADLSRESIDRDIAEIEAALIAARRARAFFSAVENELALRGSLRRELQVSTALIRLDARIETLASTADALAARRWGNLHSTMS</sequence>
<feature type="chain" id="PRO_5020774646" description="DUF4349 domain-containing protein" evidence="1">
    <location>
        <begin position="25"/>
        <end position="219"/>
    </location>
</feature>
<feature type="signal peptide" evidence="1">
    <location>
        <begin position="1"/>
        <end position="24"/>
    </location>
</feature>
<keyword evidence="3" id="KW-1185">Reference proteome</keyword>
<dbReference type="RefSeq" id="WP_135996127.1">
    <property type="nucleotide sequence ID" value="NZ_CP071057.1"/>
</dbReference>
<comment type="caution">
    <text evidence="2">The sequence shown here is derived from an EMBL/GenBank/DDBJ whole genome shotgun (WGS) entry which is preliminary data.</text>
</comment>
<protein>
    <recommendedName>
        <fullName evidence="4">DUF4349 domain-containing protein</fullName>
    </recommendedName>
</protein>
<name>A0A4S2GZL8_9PROT</name>
<dbReference type="PROSITE" id="PS51257">
    <property type="entry name" value="PROKAR_LIPOPROTEIN"/>
    <property type="match status" value="1"/>
</dbReference>
<evidence type="ECO:0000313" key="3">
    <source>
        <dbReference type="Proteomes" id="UP000308054"/>
    </source>
</evidence>
<keyword evidence="1" id="KW-0732">Signal</keyword>
<evidence type="ECO:0000256" key="1">
    <source>
        <dbReference type="SAM" id="SignalP"/>
    </source>
</evidence>
<dbReference type="AlphaFoldDB" id="A0A4S2GZL8"/>
<dbReference type="EMBL" id="SRXW01000003">
    <property type="protein sequence ID" value="TGY88282.1"/>
    <property type="molecule type" value="Genomic_DNA"/>
</dbReference>
<evidence type="ECO:0008006" key="4">
    <source>
        <dbReference type="Google" id="ProtNLM"/>
    </source>
</evidence>
<organism evidence="2 3">
    <name type="scientific">Marinicauda algicola</name>
    <dbReference type="NCBI Taxonomy" id="2029849"/>
    <lineage>
        <taxon>Bacteria</taxon>
        <taxon>Pseudomonadati</taxon>
        <taxon>Pseudomonadota</taxon>
        <taxon>Alphaproteobacteria</taxon>
        <taxon>Maricaulales</taxon>
        <taxon>Maricaulaceae</taxon>
        <taxon>Marinicauda</taxon>
    </lineage>
</organism>
<proteinExistence type="predicted"/>
<gene>
    <name evidence="2" type="ORF">E5163_10675</name>
</gene>